<organism evidence="1">
    <name type="scientific">marine sediment metagenome</name>
    <dbReference type="NCBI Taxonomy" id="412755"/>
    <lineage>
        <taxon>unclassified sequences</taxon>
        <taxon>metagenomes</taxon>
        <taxon>ecological metagenomes</taxon>
    </lineage>
</organism>
<accession>A0A0F9F226</accession>
<dbReference type="EMBL" id="LAZR01022866">
    <property type="protein sequence ID" value="KKL80393.1"/>
    <property type="molecule type" value="Genomic_DNA"/>
</dbReference>
<dbReference type="AlphaFoldDB" id="A0A0F9F226"/>
<comment type="caution">
    <text evidence="1">The sequence shown here is derived from an EMBL/GenBank/DDBJ whole genome shotgun (WGS) entry which is preliminary data.</text>
</comment>
<evidence type="ECO:0000313" key="1">
    <source>
        <dbReference type="EMBL" id="KKL80393.1"/>
    </source>
</evidence>
<feature type="non-terminal residue" evidence="1">
    <location>
        <position position="1"/>
    </location>
</feature>
<gene>
    <name evidence="1" type="ORF">LCGC14_2005270</name>
</gene>
<reference evidence="1" key="1">
    <citation type="journal article" date="2015" name="Nature">
        <title>Complex archaea that bridge the gap between prokaryotes and eukaryotes.</title>
        <authorList>
            <person name="Spang A."/>
            <person name="Saw J.H."/>
            <person name="Jorgensen S.L."/>
            <person name="Zaremba-Niedzwiedzka K."/>
            <person name="Martijn J."/>
            <person name="Lind A.E."/>
            <person name="van Eijk R."/>
            <person name="Schleper C."/>
            <person name="Guy L."/>
            <person name="Ettema T.J."/>
        </authorList>
    </citation>
    <scope>NUCLEOTIDE SEQUENCE</scope>
</reference>
<name>A0A0F9F226_9ZZZZ</name>
<sequence length="28" mass="3290">DGSDRMEFTRKAREDTQCEETVEAIVSW</sequence>
<protein>
    <submittedName>
        <fullName evidence="1">Uncharacterized protein</fullName>
    </submittedName>
</protein>
<proteinExistence type="predicted"/>